<evidence type="ECO:0000313" key="12">
    <source>
        <dbReference type="Proteomes" id="UP000002586"/>
    </source>
</evidence>
<keyword evidence="3" id="KW-0645">Protease</keyword>
<dbReference type="CDD" id="cd12797">
    <property type="entry name" value="M23_peptidase"/>
    <property type="match status" value="1"/>
</dbReference>
<dbReference type="RefSeq" id="WP_011715047.1">
    <property type="nucleotide sequence ID" value="NC_008576.1"/>
</dbReference>
<protein>
    <submittedName>
        <fullName evidence="11">Peptidase M23B</fullName>
    </submittedName>
</protein>
<reference evidence="12" key="1">
    <citation type="journal article" date="2009" name="Appl. Environ. Microbiol.">
        <title>Complete genome sequence of the chemolithoautotrophic marine magnetotactic coccus strain MC-1.</title>
        <authorList>
            <person name="Schubbe S."/>
            <person name="Williams T.J."/>
            <person name="Xie G."/>
            <person name="Kiss H.E."/>
            <person name="Brettin T.S."/>
            <person name="Martinez D."/>
            <person name="Ross C.A."/>
            <person name="Schuler D."/>
            <person name="Cox B.L."/>
            <person name="Nealson K.H."/>
            <person name="Bazylinski D.A."/>
        </authorList>
    </citation>
    <scope>NUCLEOTIDE SEQUENCE [LARGE SCALE GENOMIC DNA]</scope>
    <source>
        <strain evidence="12">ATCC BAA-1437 / JCM 17883 / MC-1</strain>
    </source>
</reference>
<dbReference type="InterPro" id="IPR011055">
    <property type="entry name" value="Dup_hybrid_motif"/>
</dbReference>
<dbReference type="InterPro" id="IPR016047">
    <property type="entry name" value="M23ase_b-sheet_dom"/>
</dbReference>
<dbReference type="PANTHER" id="PTHR21666:SF288">
    <property type="entry name" value="CELL DIVISION PROTEIN YTFB"/>
    <property type="match status" value="1"/>
</dbReference>
<feature type="region of interest" description="Disordered" evidence="8">
    <location>
        <begin position="1"/>
        <end position="23"/>
    </location>
</feature>
<dbReference type="Pfam" id="PF01551">
    <property type="entry name" value="Peptidase_M23"/>
    <property type="match status" value="1"/>
</dbReference>
<dbReference type="SUPFAM" id="SSF51261">
    <property type="entry name" value="Duplicated hybrid motif"/>
    <property type="match status" value="1"/>
</dbReference>
<dbReference type="KEGG" id="mgm:Mmc1_3506"/>
<dbReference type="GO" id="GO:0046872">
    <property type="term" value="F:metal ion binding"/>
    <property type="evidence" value="ECO:0007669"/>
    <property type="project" value="UniProtKB-KW"/>
</dbReference>
<evidence type="ECO:0000256" key="3">
    <source>
        <dbReference type="ARBA" id="ARBA00022670"/>
    </source>
</evidence>
<evidence type="ECO:0000256" key="1">
    <source>
        <dbReference type="ARBA" id="ARBA00001947"/>
    </source>
</evidence>
<accession>A0LDE8</accession>
<comment type="cofactor">
    <cofactor evidence="1">
        <name>Zn(2+)</name>
        <dbReference type="ChEBI" id="CHEBI:29105"/>
    </cofactor>
</comment>
<dbReference type="Gene3D" id="3.10.450.350">
    <property type="match status" value="3"/>
</dbReference>
<feature type="compositionally biased region" description="Low complexity" evidence="8">
    <location>
        <begin position="320"/>
        <end position="332"/>
    </location>
</feature>
<dbReference type="Gene3D" id="2.70.70.10">
    <property type="entry name" value="Glucose Permease (Domain IIA)"/>
    <property type="match status" value="1"/>
</dbReference>
<feature type="region of interest" description="Disordered" evidence="8">
    <location>
        <begin position="298"/>
        <end position="339"/>
    </location>
</feature>
<dbReference type="Proteomes" id="UP000002586">
    <property type="component" value="Chromosome"/>
</dbReference>
<reference evidence="11 12" key="2">
    <citation type="journal article" date="2012" name="Int. J. Syst. Evol. Microbiol.">
        <title>Magnetococcus marinus gen. nov., sp. nov., a marine, magnetotactic bacterium that represents a novel lineage (Magnetococcaceae fam. nov.; Magnetococcales ord. nov.) at the base of the Alphaproteobacteria.</title>
        <authorList>
            <person name="Bazylinski D.A."/>
            <person name="Williams T.J."/>
            <person name="Lefevre C.T."/>
            <person name="Berg R.J."/>
            <person name="Zhang C.L."/>
            <person name="Bowser S.S."/>
            <person name="Dean A.J."/>
            <person name="Beveridge T.J."/>
        </authorList>
    </citation>
    <scope>NUCLEOTIDE SEQUENCE [LARGE SCALE GENOMIC DNA]</scope>
    <source>
        <strain evidence="12">ATCC BAA-1437 / JCM 17883 / MC-1</strain>
    </source>
</reference>
<dbReference type="InterPro" id="IPR045834">
    <property type="entry name" value="Csd3_N2"/>
</dbReference>
<evidence type="ECO:0000256" key="7">
    <source>
        <dbReference type="ARBA" id="ARBA00023049"/>
    </source>
</evidence>
<evidence type="ECO:0000259" key="9">
    <source>
        <dbReference type="Pfam" id="PF01551"/>
    </source>
</evidence>
<dbReference type="OrthoDB" id="9805070at2"/>
<dbReference type="STRING" id="156889.Mmc1_3506"/>
<organism evidence="11 12">
    <name type="scientific">Magnetococcus marinus (strain ATCC BAA-1437 / JCM 17883 / MC-1)</name>
    <dbReference type="NCBI Taxonomy" id="156889"/>
    <lineage>
        <taxon>Bacteria</taxon>
        <taxon>Pseudomonadati</taxon>
        <taxon>Pseudomonadota</taxon>
        <taxon>Magnetococcia</taxon>
        <taxon>Magnetococcales</taxon>
        <taxon>Magnetococcaceae</taxon>
        <taxon>Magnetococcus</taxon>
    </lineage>
</organism>
<sequence>MNPGSKKYLNRVGSHTRTSGFVSRQQRPERRWLRFFLVGALTVGGLVAHRVLDAHTGHSLNHPGQRFQDAMVLNRAGLLPLTPPRLDNEPTRTAIFSPEALIEPDLLAGLITPQELEVNRASAPSVDLPLGLGTHAETDEPVMAVATTTLQEDQVRPGDSITNMLQRYEIPYGAALAMYREAKPLYDLARYMRAGNPVLIRRDSHNSFRGFYYAISKNRTLVITTTDLKSFKAQLLDQDMRLAASIALPRVEVQQTAATPSTMSPGLAALYGTNGEQAEEGQTGEKVAKIAPAPKSVAHLDNASSEEEQALDQQAVVDPQQTQTAQAEGQQAETDEQDVTLADAAAEEEQPSAAEAVKAKNDEMRSRFPAAKQIVSEKVRPGDMFSAILARHEVSNLVAFEVAKAAQQQADFDIARRLRPGCELNMAFDAKHELIGLSYAVAKDKTLFIAQKADNSLRAEMVQKAYEVQVRSVAGTINGSLLVAARNVGLSQNLAMRLAGLFEWDVDFARDIRAGDQFTVVFEELYVDGRKVGNGNILAAKFVNQGNAYEAIRYQDPRGQVGYYKPDGSSVEKMFIRAPVDFTRISSRFSLARKHPVFGFTRAHKGVDYAAPSGTPIRASGSGQIIYRAHKGSFGNLILVKHNGTYSTAYAHMSAFKRGLSVGSQVKQGEVIGYVGATGAATGPHLHYEVRVRGRQVNPLQIKLPMGKSVPSQYLADFNKRSQKLTAMLRSSSNVVAALSE</sequence>
<keyword evidence="12" id="KW-1185">Reference proteome</keyword>
<evidence type="ECO:0000256" key="4">
    <source>
        <dbReference type="ARBA" id="ARBA00022723"/>
    </source>
</evidence>
<evidence type="ECO:0000256" key="5">
    <source>
        <dbReference type="ARBA" id="ARBA00022801"/>
    </source>
</evidence>
<dbReference type="Pfam" id="PF19425">
    <property type="entry name" value="Csd3_N2"/>
    <property type="match status" value="1"/>
</dbReference>
<dbReference type="AlphaFoldDB" id="A0LDE8"/>
<feature type="domain" description="Csd3-like second N-terminal" evidence="10">
    <location>
        <begin position="470"/>
        <end position="590"/>
    </location>
</feature>
<keyword evidence="4" id="KW-0479">Metal-binding</keyword>
<evidence type="ECO:0000256" key="6">
    <source>
        <dbReference type="ARBA" id="ARBA00022833"/>
    </source>
</evidence>
<evidence type="ECO:0000256" key="8">
    <source>
        <dbReference type="SAM" id="MobiDB-lite"/>
    </source>
</evidence>
<comment type="subcellular location">
    <subcellularLocation>
        <location evidence="2">Cell envelope</location>
    </subcellularLocation>
</comment>
<dbReference type="EMBL" id="CP000471">
    <property type="protein sequence ID" value="ABK45991.1"/>
    <property type="molecule type" value="Genomic_DNA"/>
</dbReference>
<gene>
    <name evidence="11" type="ordered locus">Mmc1_3506</name>
</gene>
<dbReference type="PANTHER" id="PTHR21666">
    <property type="entry name" value="PEPTIDASE-RELATED"/>
    <property type="match status" value="1"/>
</dbReference>
<proteinExistence type="predicted"/>
<dbReference type="GO" id="GO:0030313">
    <property type="term" value="C:cell envelope"/>
    <property type="evidence" value="ECO:0007669"/>
    <property type="project" value="UniProtKB-SubCell"/>
</dbReference>
<name>A0LDE8_MAGMM</name>
<evidence type="ECO:0000256" key="2">
    <source>
        <dbReference type="ARBA" id="ARBA00004196"/>
    </source>
</evidence>
<dbReference type="HOGENOM" id="CLU_374616_0_0_5"/>
<keyword evidence="5" id="KW-0378">Hydrolase</keyword>
<feature type="domain" description="M23ase beta-sheet core" evidence="9">
    <location>
        <begin position="603"/>
        <end position="699"/>
    </location>
</feature>
<keyword evidence="7" id="KW-0482">Metalloprotease</keyword>
<feature type="compositionally biased region" description="Polar residues" evidence="8">
    <location>
        <begin position="13"/>
        <end position="23"/>
    </location>
</feature>
<dbReference type="InterPro" id="IPR050570">
    <property type="entry name" value="Cell_wall_metabolism_enzyme"/>
</dbReference>
<evidence type="ECO:0000313" key="11">
    <source>
        <dbReference type="EMBL" id="ABK45991.1"/>
    </source>
</evidence>
<keyword evidence="6" id="KW-0862">Zinc</keyword>
<dbReference type="GO" id="GO:0004222">
    <property type="term" value="F:metalloendopeptidase activity"/>
    <property type="evidence" value="ECO:0007669"/>
    <property type="project" value="TreeGrafter"/>
</dbReference>
<dbReference type="eggNOG" id="COG0739">
    <property type="taxonomic scope" value="Bacteria"/>
</dbReference>
<evidence type="ECO:0000259" key="10">
    <source>
        <dbReference type="Pfam" id="PF19425"/>
    </source>
</evidence>
<dbReference type="GO" id="GO:0006508">
    <property type="term" value="P:proteolysis"/>
    <property type="evidence" value="ECO:0007669"/>
    <property type="project" value="UniProtKB-KW"/>
</dbReference>
<dbReference type="eggNOG" id="COG3064">
    <property type="taxonomic scope" value="Bacteria"/>
</dbReference>